<dbReference type="Proteomes" id="UP001165082">
    <property type="component" value="Unassembled WGS sequence"/>
</dbReference>
<name>A0A9W6ZTF9_9STRA</name>
<dbReference type="EMBL" id="BRXZ01002341">
    <property type="protein sequence ID" value="GMH60147.1"/>
    <property type="molecule type" value="Genomic_DNA"/>
</dbReference>
<evidence type="ECO:0000313" key="2">
    <source>
        <dbReference type="Proteomes" id="UP001165082"/>
    </source>
</evidence>
<protein>
    <submittedName>
        <fullName evidence="1">Uncharacterized protein</fullName>
    </submittedName>
</protein>
<reference evidence="1" key="1">
    <citation type="submission" date="2022-07" db="EMBL/GenBank/DDBJ databases">
        <title>Genome analysis of Parmales, a sister group of diatoms, reveals the evolutionary specialization of diatoms from phago-mixotrophs to photoautotrophs.</title>
        <authorList>
            <person name="Ban H."/>
            <person name="Sato S."/>
            <person name="Yoshikawa S."/>
            <person name="Kazumasa Y."/>
            <person name="Nakamura Y."/>
            <person name="Ichinomiya M."/>
            <person name="Saitoh K."/>
            <person name="Sato N."/>
            <person name="Blanc-Mathieu R."/>
            <person name="Endo H."/>
            <person name="Kuwata A."/>
            <person name="Ogata H."/>
        </authorList>
    </citation>
    <scope>NUCLEOTIDE SEQUENCE</scope>
</reference>
<accession>A0A9W6ZTF9</accession>
<keyword evidence="2" id="KW-1185">Reference proteome</keyword>
<evidence type="ECO:0000313" key="1">
    <source>
        <dbReference type="EMBL" id="GMH60147.1"/>
    </source>
</evidence>
<dbReference type="AlphaFoldDB" id="A0A9W6ZTF9"/>
<gene>
    <name evidence="1" type="ORF">TrRE_jg8344</name>
</gene>
<comment type="caution">
    <text evidence="1">The sequence shown here is derived from an EMBL/GenBank/DDBJ whole genome shotgun (WGS) entry which is preliminary data.</text>
</comment>
<dbReference type="OrthoDB" id="206310at2759"/>
<sequence>MWSEFDKTGEYVVVRKGNRVFRVKAGMGSKTSKTVRSSHPNSPAKKTIKAKAKTKLVEEDEITDIATREFTKLDLHNYRSYNRLLQVTSNPITMQHVGKAATKKLAKLENAVLKEAKTVIARERDDSTRTRNLYTTETPEAVWIARREKKRLNQIAKEEEKKEMLENIRKVHQKQAGNDAKKRAIEFEKYRRQSMATAAPHRKTEQEKRKELLHDSIMNCTTCRMSIMYCPKCRVEVEAFFDSFPALAEKYQARANEIFIRIKRALDDKHYVIGSESDELVSTRDILEVTRYLKNEDERTRRWLQRRGRAFRAREKHFKEKLLENEIYHDIDVQEHSEGINMFRDKKVVDPVFEDNIITRYATSNAIKELYIPEEMQHPWSGDGDAK</sequence>
<proteinExistence type="predicted"/>
<feature type="non-terminal residue" evidence="1">
    <location>
        <position position="1"/>
    </location>
</feature>
<organism evidence="1 2">
    <name type="scientific">Triparma retinervis</name>
    <dbReference type="NCBI Taxonomy" id="2557542"/>
    <lineage>
        <taxon>Eukaryota</taxon>
        <taxon>Sar</taxon>
        <taxon>Stramenopiles</taxon>
        <taxon>Ochrophyta</taxon>
        <taxon>Bolidophyceae</taxon>
        <taxon>Parmales</taxon>
        <taxon>Triparmaceae</taxon>
        <taxon>Triparma</taxon>
    </lineage>
</organism>